<gene>
    <name evidence="3" type="ORF">KIS1582_3803</name>
</gene>
<dbReference type="SUPFAM" id="SSF53335">
    <property type="entry name" value="S-adenosyl-L-methionine-dependent methyltransferases"/>
    <property type="match status" value="1"/>
</dbReference>
<protein>
    <submittedName>
        <fullName evidence="3">SAM-dependent methyltransferase MidA</fullName>
    </submittedName>
</protein>
<dbReference type="InterPro" id="IPR038375">
    <property type="entry name" value="NDUFAF7_sf"/>
</dbReference>
<dbReference type="GO" id="GO:0032259">
    <property type="term" value="P:methylation"/>
    <property type="evidence" value="ECO:0007669"/>
    <property type="project" value="UniProtKB-KW"/>
</dbReference>
<dbReference type="Gene3D" id="3.40.50.12710">
    <property type="match status" value="1"/>
</dbReference>
<organism evidence="3 4">
    <name type="scientific">Cytobacillus firmus</name>
    <name type="common">Bacillus firmus</name>
    <dbReference type="NCBI Taxonomy" id="1399"/>
    <lineage>
        <taxon>Bacteria</taxon>
        <taxon>Bacillati</taxon>
        <taxon>Bacillota</taxon>
        <taxon>Bacilli</taxon>
        <taxon>Bacillales</taxon>
        <taxon>Bacillaceae</taxon>
        <taxon>Cytobacillus</taxon>
    </lineage>
</organism>
<name>A0A800N9E7_CYTFI</name>
<dbReference type="EMBL" id="VDEM01000057">
    <property type="protein sequence ID" value="KAF0822445.1"/>
    <property type="molecule type" value="Genomic_DNA"/>
</dbReference>
<evidence type="ECO:0000313" key="4">
    <source>
        <dbReference type="Proteomes" id="UP000465778"/>
    </source>
</evidence>
<dbReference type="Proteomes" id="UP000465778">
    <property type="component" value="Unassembled WGS sequence"/>
</dbReference>
<comment type="caution">
    <text evidence="3">The sequence shown here is derived from an EMBL/GenBank/DDBJ whole genome shotgun (WGS) entry which is preliminary data.</text>
</comment>
<dbReference type="PANTHER" id="PTHR12049">
    <property type="entry name" value="PROTEIN ARGININE METHYLTRANSFERASE NDUFAF7, MITOCHONDRIAL"/>
    <property type="match status" value="1"/>
</dbReference>
<evidence type="ECO:0000313" key="3">
    <source>
        <dbReference type="EMBL" id="KAF0822445.1"/>
    </source>
</evidence>
<proteinExistence type="predicted"/>
<evidence type="ECO:0000256" key="1">
    <source>
        <dbReference type="ARBA" id="ARBA00022603"/>
    </source>
</evidence>
<dbReference type="InterPro" id="IPR003788">
    <property type="entry name" value="NDUFAF7"/>
</dbReference>
<accession>A0A800N9E7</accession>
<evidence type="ECO:0000256" key="2">
    <source>
        <dbReference type="ARBA" id="ARBA00022679"/>
    </source>
</evidence>
<dbReference type="AlphaFoldDB" id="A0A800N9E7"/>
<sequence>MSIVKTVSKTIKMAVSKNPDFSFEKGVYMLNLLINYIENTPQKMISYADYIQQALYHSEYGYYMKDAEKIGPGGDFITTSNVSDIYGRTISKWFHQMAGKYKLPFHVCEIGGGNGRFAKAFLDEWNLNADERIHYYIFETSPYHRKLQKEQIVFSELIRQIDSWNEIAPFCGLIFSNELFDALPVHVVEKVNDQLHEIMVTIKDGKLAETAVPLTNRDISLFLEESGLSLSNGQRIEIPLQMEQMIKSISAVLDKGFVLTADYGYTDEEWQEPMRRDGSLRGYYRHSLINNVLEHPGEMDITSHIHFDSLIRLGEKEGLNFHFMMRQDEFLLSAGILQELENHYDPNPFSPVSKRNRAIRSLITPSGMSAAFHLILQGKKIGGK</sequence>
<keyword evidence="1 3" id="KW-0489">Methyltransferase</keyword>
<keyword evidence="2 3" id="KW-0808">Transferase</keyword>
<dbReference type="PANTHER" id="PTHR12049:SF7">
    <property type="entry name" value="PROTEIN ARGININE METHYLTRANSFERASE NDUFAF7, MITOCHONDRIAL"/>
    <property type="match status" value="1"/>
</dbReference>
<reference evidence="3 4" key="1">
    <citation type="journal article" date="2020" name="G3 (Bethesda)">
        <title>Whole Genome Sequencing and Comparative Genomics of Two Nematicidal Bacillus Strains Reveals a Wide Range of Possible Virulence Factors.</title>
        <authorList>
            <person name="Susic N."/>
            <person name="Janezic S."/>
            <person name="Rupnik M."/>
            <person name="Geric Stare B."/>
        </authorList>
    </citation>
    <scope>NUCLEOTIDE SEQUENCE [LARGE SCALE GENOMIC DNA]</scope>
    <source>
        <strain evidence="3 4">I-1582</strain>
    </source>
</reference>
<dbReference type="GO" id="GO:0035243">
    <property type="term" value="F:protein-arginine omega-N symmetric methyltransferase activity"/>
    <property type="evidence" value="ECO:0007669"/>
    <property type="project" value="TreeGrafter"/>
</dbReference>
<dbReference type="InterPro" id="IPR029063">
    <property type="entry name" value="SAM-dependent_MTases_sf"/>
</dbReference>
<dbReference type="Pfam" id="PF02636">
    <property type="entry name" value="Methyltransf_28"/>
    <property type="match status" value="1"/>
</dbReference>